<protein>
    <submittedName>
        <fullName evidence="5">rRNA (Guanine-N(2)-)-methyltransferase</fullName>
    </submittedName>
</protein>
<dbReference type="GO" id="GO:0008990">
    <property type="term" value="F:rRNA (guanine-N2-)-methyltransferase activity"/>
    <property type="evidence" value="ECO:0007669"/>
    <property type="project" value="TreeGrafter"/>
</dbReference>
<keyword evidence="3" id="KW-0694">RNA-binding</keyword>
<feature type="domain" description="THUMP" evidence="4">
    <location>
        <begin position="43"/>
        <end position="154"/>
    </location>
</feature>
<dbReference type="PANTHER" id="PTHR47313">
    <property type="entry name" value="RIBOSOMAL RNA LARGE SUBUNIT METHYLTRANSFERASE K/L"/>
    <property type="match status" value="1"/>
</dbReference>
<evidence type="ECO:0000256" key="3">
    <source>
        <dbReference type="PROSITE-ProRule" id="PRU00529"/>
    </source>
</evidence>
<dbReference type="STRING" id="179408.Osc7112_4928"/>
<keyword evidence="2 5" id="KW-0808">Transferase</keyword>
<dbReference type="GO" id="GO:0070043">
    <property type="term" value="F:rRNA (guanine-N7-)-methyltransferase activity"/>
    <property type="evidence" value="ECO:0007669"/>
    <property type="project" value="TreeGrafter"/>
</dbReference>
<name>K9VNR3_9CYAN</name>
<proteinExistence type="predicted"/>
<dbReference type="InterPro" id="IPR004114">
    <property type="entry name" value="THUMP_dom"/>
</dbReference>
<dbReference type="InterPro" id="IPR029063">
    <property type="entry name" value="SAM-dependent_MTases_sf"/>
</dbReference>
<keyword evidence="1 5" id="KW-0489">Methyltransferase</keyword>
<dbReference type="Pfam" id="PF22020">
    <property type="entry name" value="RlmL_1st"/>
    <property type="match status" value="1"/>
</dbReference>
<dbReference type="KEGG" id="oni:Osc7112_4928"/>
<dbReference type="Gene3D" id="3.40.50.150">
    <property type="entry name" value="Vaccinia Virus protein VP39"/>
    <property type="match status" value="1"/>
</dbReference>
<evidence type="ECO:0000256" key="1">
    <source>
        <dbReference type="ARBA" id="ARBA00022603"/>
    </source>
</evidence>
<evidence type="ECO:0000313" key="6">
    <source>
        <dbReference type="Proteomes" id="UP000010478"/>
    </source>
</evidence>
<dbReference type="EMBL" id="CP003614">
    <property type="protein sequence ID" value="AFZ09194.1"/>
    <property type="molecule type" value="Genomic_DNA"/>
</dbReference>
<dbReference type="OrthoDB" id="9809404at2"/>
<sequence length="374" mass="42367">MNQYFATVARGLETIAAQELERLGAQDVKPDFTGVYFAGDRTLLYRVNLWSRTIFRVLMPIAEFRCYNSDMLYREVQKIPWDEYLYPENTLAVNCTGGNEKLNHTHFTALQVKNAIADQQRLQFNKRSNVDVDHPDLLINIHIHQDRAILSLDSSGGSLHRRGYRPAMGLAPLKETLAAALLEMAEWTPDLPFLDPMCGSGTLPLEATLKALNIAPGLFREKFGFMTWRDFDEPLWDKLWAEAENSELPELKQVIAGCDRDFDMLTQARTNAQQAGISGKIQFAQTELSQLEAPADRGVLICNPPYGERLGDASELGDLYKMLGDIFKHRFKGWNAFILTGNKELGKKVGLRTSRRIPVYNGSIPCTLLKYELY</sequence>
<dbReference type="Pfam" id="PF02926">
    <property type="entry name" value="THUMP"/>
    <property type="match status" value="1"/>
</dbReference>
<evidence type="ECO:0000313" key="5">
    <source>
        <dbReference type="EMBL" id="AFZ09194.1"/>
    </source>
</evidence>
<dbReference type="InterPro" id="IPR053943">
    <property type="entry name" value="RlmKL-like_Mtase_CS"/>
</dbReference>
<keyword evidence="6" id="KW-1185">Reference proteome</keyword>
<dbReference type="Pfam" id="PF01170">
    <property type="entry name" value="UPF0020"/>
    <property type="match status" value="1"/>
</dbReference>
<gene>
    <name evidence="5" type="ORF">Osc7112_4928</name>
</gene>
<dbReference type="CDD" id="cd11715">
    <property type="entry name" value="THUMP_AdoMetMT"/>
    <property type="match status" value="1"/>
</dbReference>
<dbReference type="RefSeq" id="WP_015178425.1">
    <property type="nucleotide sequence ID" value="NC_019729.1"/>
</dbReference>
<dbReference type="PROSITE" id="PS01261">
    <property type="entry name" value="UPF0020"/>
    <property type="match status" value="1"/>
</dbReference>
<dbReference type="InterPro" id="IPR054170">
    <property type="entry name" value="RlmL_1st"/>
</dbReference>
<evidence type="ECO:0000256" key="2">
    <source>
        <dbReference type="ARBA" id="ARBA00022679"/>
    </source>
</evidence>
<dbReference type="Proteomes" id="UP000010478">
    <property type="component" value="Chromosome"/>
</dbReference>
<dbReference type="GO" id="GO:0003723">
    <property type="term" value="F:RNA binding"/>
    <property type="evidence" value="ECO:0007669"/>
    <property type="project" value="UniProtKB-UniRule"/>
</dbReference>
<dbReference type="InterPro" id="IPR000241">
    <property type="entry name" value="RlmKL-like_Mtase"/>
</dbReference>
<reference evidence="5 6" key="1">
    <citation type="submission" date="2012-05" db="EMBL/GenBank/DDBJ databases">
        <title>Finished chromosome of genome of Oscillatoria sp. PCC 7112.</title>
        <authorList>
            <consortium name="US DOE Joint Genome Institute"/>
            <person name="Gugger M."/>
            <person name="Coursin T."/>
            <person name="Rippka R."/>
            <person name="Tandeau De Marsac N."/>
            <person name="Huntemann M."/>
            <person name="Wei C.-L."/>
            <person name="Han J."/>
            <person name="Detter J.C."/>
            <person name="Han C."/>
            <person name="Tapia R."/>
            <person name="Davenport K."/>
            <person name="Daligault H."/>
            <person name="Erkkila T."/>
            <person name="Gu W."/>
            <person name="Munk A.C.C."/>
            <person name="Teshima H."/>
            <person name="Xu Y."/>
            <person name="Chain P."/>
            <person name="Chen A."/>
            <person name="Krypides N."/>
            <person name="Mavromatis K."/>
            <person name="Markowitz V."/>
            <person name="Szeto E."/>
            <person name="Ivanova N."/>
            <person name="Mikhailova N."/>
            <person name="Ovchinnikova G."/>
            <person name="Pagani I."/>
            <person name="Pati A."/>
            <person name="Goodwin L."/>
            <person name="Peters L."/>
            <person name="Pitluck S."/>
            <person name="Woyke T."/>
            <person name="Kerfeld C."/>
        </authorList>
    </citation>
    <scope>NUCLEOTIDE SEQUENCE [LARGE SCALE GENOMIC DNA]</scope>
    <source>
        <strain evidence="5 6">PCC 7112</strain>
    </source>
</reference>
<dbReference type="SUPFAM" id="SSF53335">
    <property type="entry name" value="S-adenosyl-L-methionine-dependent methyltransferases"/>
    <property type="match status" value="1"/>
</dbReference>
<dbReference type="eggNOG" id="COG0116">
    <property type="taxonomic scope" value="Bacteria"/>
</dbReference>
<dbReference type="SMART" id="SM00981">
    <property type="entry name" value="THUMP"/>
    <property type="match status" value="1"/>
</dbReference>
<dbReference type="Gene3D" id="3.30.2130.30">
    <property type="match status" value="1"/>
</dbReference>
<accession>K9VNR3</accession>
<organism evidence="5 6">
    <name type="scientific">Phormidium nigroviride PCC 7112</name>
    <dbReference type="NCBI Taxonomy" id="179408"/>
    <lineage>
        <taxon>Bacteria</taxon>
        <taxon>Bacillati</taxon>
        <taxon>Cyanobacteriota</taxon>
        <taxon>Cyanophyceae</taxon>
        <taxon>Oscillatoriophycideae</taxon>
        <taxon>Oscillatoriales</taxon>
        <taxon>Oscillatoriaceae</taxon>
        <taxon>Phormidium</taxon>
    </lineage>
</organism>
<dbReference type="PROSITE" id="PS51165">
    <property type="entry name" value="THUMP"/>
    <property type="match status" value="1"/>
</dbReference>
<dbReference type="PANTHER" id="PTHR47313:SF1">
    <property type="entry name" value="RIBOSOMAL RNA LARGE SUBUNIT METHYLTRANSFERASE K_L"/>
    <property type="match status" value="1"/>
</dbReference>
<dbReference type="AlphaFoldDB" id="K9VNR3"/>
<dbReference type="InterPro" id="IPR002052">
    <property type="entry name" value="DNA_methylase_N6_adenine_CS"/>
</dbReference>
<evidence type="ECO:0000259" key="4">
    <source>
        <dbReference type="PROSITE" id="PS51165"/>
    </source>
</evidence>
<dbReference type="PATRIC" id="fig|179408.3.peg.6128"/>
<dbReference type="PROSITE" id="PS00092">
    <property type="entry name" value="N6_MTASE"/>
    <property type="match status" value="1"/>
</dbReference>
<dbReference type="HOGENOM" id="CLU_032119_3_0_3"/>